<dbReference type="Pfam" id="PF01032">
    <property type="entry name" value="FecCD"/>
    <property type="match status" value="1"/>
</dbReference>
<evidence type="ECO:0000313" key="9">
    <source>
        <dbReference type="EMBL" id="PMR81020.1"/>
    </source>
</evidence>
<evidence type="ECO:0000313" key="10">
    <source>
        <dbReference type="Proteomes" id="UP000235547"/>
    </source>
</evidence>
<dbReference type="FunFam" id="1.10.3470.10:FF:000001">
    <property type="entry name" value="Vitamin B12 ABC transporter permease BtuC"/>
    <property type="match status" value="1"/>
</dbReference>
<feature type="transmembrane region" description="Helical" evidence="8">
    <location>
        <begin position="101"/>
        <end position="120"/>
    </location>
</feature>
<dbReference type="GO" id="GO:0015889">
    <property type="term" value="P:cobalamin transport"/>
    <property type="evidence" value="ECO:0007669"/>
    <property type="project" value="TreeGrafter"/>
</dbReference>
<proteinExistence type="inferred from homology"/>
<keyword evidence="4" id="KW-1003">Cell membrane</keyword>
<dbReference type="PANTHER" id="PTHR30472:SF29">
    <property type="entry name" value="VITAMIN B12 IMPORT SYSTEM PERMEASE PROTEIN BTUC"/>
    <property type="match status" value="1"/>
</dbReference>
<dbReference type="GO" id="GO:0022857">
    <property type="term" value="F:transmembrane transporter activity"/>
    <property type="evidence" value="ECO:0007669"/>
    <property type="project" value="InterPro"/>
</dbReference>
<evidence type="ECO:0000256" key="7">
    <source>
        <dbReference type="ARBA" id="ARBA00023136"/>
    </source>
</evidence>
<organism evidence="9 10">
    <name type="scientific">Halomonas urumqiensis</name>
    <dbReference type="NCBI Taxonomy" id="1684789"/>
    <lineage>
        <taxon>Bacteria</taxon>
        <taxon>Pseudomonadati</taxon>
        <taxon>Pseudomonadota</taxon>
        <taxon>Gammaproteobacteria</taxon>
        <taxon>Oceanospirillales</taxon>
        <taxon>Halomonadaceae</taxon>
        <taxon>Halomonas</taxon>
    </lineage>
</organism>
<dbReference type="InterPro" id="IPR000522">
    <property type="entry name" value="ABC_transptr_permease_BtuC"/>
</dbReference>
<comment type="subcellular location">
    <subcellularLocation>
        <location evidence="1">Cell membrane</location>
        <topology evidence="1">Multi-pass membrane protein</topology>
    </subcellularLocation>
</comment>
<reference evidence="9 10" key="1">
    <citation type="submission" date="2018-01" db="EMBL/GenBank/DDBJ databases">
        <title>Halomonas endophytica sp. nov., isolated from storage liquid in the stems of Populus euphratica.</title>
        <authorList>
            <person name="Chen C."/>
        </authorList>
    </citation>
    <scope>NUCLEOTIDE SEQUENCE [LARGE SCALE GENOMIC DNA]</scope>
    <source>
        <strain evidence="9 10">BZ-SZ-XJ27</strain>
    </source>
</reference>
<comment type="similarity">
    <text evidence="2">Belongs to the binding-protein-dependent transport system permease family. FecCD subfamily.</text>
</comment>
<dbReference type="PANTHER" id="PTHR30472">
    <property type="entry name" value="FERRIC ENTEROBACTIN TRANSPORT SYSTEM PERMEASE PROTEIN"/>
    <property type="match status" value="1"/>
</dbReference>
<keyword evidence="3" id="KW-0813">Transport</keyword>
<protein>
    <submittedName>
        <fullName evidence="9">ABC transporter permease</fullName>
    </submittedName>
</protein>
<feature type="transmembrane region" description="Helical" evidence="8">
    <location>
        <begin position="126"/>
        <end position="145"/>
    </location>
</feature>
<feature type="transmembrane region" description="Helical" evidence="8">
    <location>
        <begin position="313"/>
        <end position="333"/>
    </location>
</feature>
<comment type="caution">
    <text evidence="9">The sequence shown here is derived from an EMBL/GenBank/DDBJ whole genome shotgun (WGS) entry which is preliminary data.</text>
</comment>
<evidence type="ECO:0000256" key="6">
    <source>
        <dbReference type="ARBA" id="ARBA00022989"/>
    </source>
</evidence>
<dbReference type="AlphaFoldDB" id="A0A2N7UKP5"/>
<keyword evidence="5 8" id="KW-0812">Transmembrane</keyword>
<dbReference type="GO" id="GO:0005886">
    <property type="term" value="C:plasma membrane"/>
    <property type="evidence" value="ECO:0007669"/>
    <property type="project" value="UniProtKB-SubCell"/>
</dbReference>
<evidence type="ECO:0000256" key="5">
    <source>
        <dbReference type="ARBA" id="ARBA00022692"/>
    </source>
</evidence>
<feature type="transmembrane region" description="Helical" evidence="8">
    <location>
        <begin position="200"/>
        <end position="218"/>
    </location>
</feature>
<keyword evidence="7 8" id="KW-0472">Membrane</keyword>
<keyword evidence="6 8" id="KW-1133">Transmembrane helix</keyword>
<feature type="transmembrane region" description="Helical" evidence="8">
    <location>
        <begin position="248"/>
        <end position="272"/>
    </location>
</feature>
<dbReference type="EMBL" id="PNRG01000012">
    <property type="protein sequence ID" value="PMR81020.1"/>
    <property type="molecule type" value="Genomic_DNA"/>
</dbReference>
<dbReference type="InterPro" id="IPR037294">
    <property type="entry name" value="ABC_BtuC-like"/>
</dbReference>
<name>A0A2N7UKP5_9GAMM</name>
<feature type="transmembrane region" description="Helical" evidence="8">
    <location>
        <begin position="157"/>
        <end position="180"/>
    </location>
</feature>
<gene>
    <name evidence="9" type="ORF">C1H70_06390</name>
</gene>
<dbReference type="Proteomes" id="UP000235547">
    <property type="component" value="Unassembled WGS sequence"/>
</dbReference>
<dbReference type="Gene3D" id="1.10.3470.10">
    <property type="entry name" value="ABC transporter involved in vitamin B12 uptake, BtuC"/>
    <property type="match status" value="1"/>
</dbReference>
<dbReference type="CDD" id="cd06550">
    <property type="entry name" value="TM_ABC_iron-siderophores_like"/>
    <property type="match status" value="1"/>
</dbReference>
<sequence length="336" mass="34137">MPVHSAELAGVRPGRRQALLPLALLALAALAALVLAVCVGSASPGPGALWRLISGEGDALARTLMFQLRLPRALAAFAVGGLLAVAGALMQVLLRNPLADPYVLGLSGGAAVGALAAMLAGLGGAVVSGSAFAGALLSTLLVFGLAHGTGSWTPARLLLTGVVVAAGWGALVTLMLAVSPTEQLPGMLYWLMGDLAHARGPWPPLILLALTLLILAPLGRSLNVLARGPLQAAALGVAVRPMEWTIHVTASLLTAMAVSTAGSIGFVGLIVPHMLRLVLGNDQRVILPACALAGGTLLVLADTLARTVIAPEQLPVGVITALLGVPMFLYLLYRSR</sequence>
<feature type="transmembrane region" description="Helical" evidence="8">
    <location>
        <begin position="73"/>
        <end position="94"/>
    </location>
</feature>
<evidence type="ECO:0000256" key="1">
    <source>
        <dbReference type="ARBA" id="ARBA00004651"/>
    </source>
</evidence>
<keyword evidence="10" id="KW-1185">Reference proteome</keyword>
<dbReference type="OrthoDB" id="9055647at2"/>
<evidence type="ECO:0000256" key="3">
    <source>
        <dbReference type="ARBA" id="ARBA00022448"/>
    </source>
</evidence>
<evidence type="ECO:0000256" key="4">
    <source>
        <dbReference type="ARBA" id="ARBA00022475"/>
    </source>
</evidence>
<dbReference type="SUPFAM" id="SSF81345">
    <property type="entry name" value="ABC transporter involved in vitamin B12 uptake, BtuC"/>
    <property type="match status" value="1"/>
</dbReference>
<accession>A0A2N7UKP5</accession>
<evidence type="ECO:0000256" key="8">
    <source>
        <dbReference type="SAM" id="Phobius"/>
    </source>
</evidence>
<feature type="transmembrane region" description="Helical" evidence="8">
    <location>
        <begin position="284"/>
        <end position="301"/>
    </location>
</feature>
<evidence type="ECO:0000256" key="2">
    <source>
        <dbReference type="ARBA" id="ARBA00007935"/>
    </source>
</evidence>
<dbReference type="RefSeq" id="WP_102587514.1">
    <property type="nucleotide sequence ID" value="NZ_BNAE01000010.1"/>
</dbReference>